<dbReference type="Pfam" id="PF09687">
    <property type="entry name" value="PRESAN"/>
    <property type="match status" value="1"/>
</dbReference>
<name>A0A1C3KYC0_PLAMA</name>
<proteinExistence type="predicted"/>
<evidence type="ECO:0000313" key="2">
    <source>
        <dbReference type="EMBL" id="SBT79156.1"/>
    </source>
</evidence>
<protein>
    <submittedName>
        <fullName evidence="2">RAD protein</fullName>
    </submittedName>
</protein>
<dbReference type="Proteomes" id="UP000219799">
    <property type="component" value="Chromosome 8"/>
</dbReference>
<dbReference type="VEuPathDB" id="PlasmoDB:PmUG01_08024700"/>
<sequence>MRTTSNQIKMSKKKKFLLQKFIFCKFDLIFASTTNSFSKLQTCCVCPRILAQLRNLLRLKDPKVAAYEKEFYTPKFRCKESDINEDLTDSETLALLESFPRVLTEKQLYVTFYHFRQYLIRCYNDMTEEVWKDFNNLLSVYQISEDDETEYWMECKKGLSRFLLSLNHYSIKCLYNHVRKRKKRKSKNFKKFLNDFAEAWFLGMKDIKNKWLTINRNKIMNYNKDQDENIYENDQNRKNKNM</sequence>
<gene>
    <name evidence="2" type="primary">PmlGA01_080011800</name>
    <name evidence="2" type="ORF">PMLGA01_080011800</name>
</gene>
<dbReference type="AlphaFoldDB" id="A0A1C3KYC0"/>
<dbReference type="InterPro" id="IPR019111">
    <property type="entry name" value="PRESA_N"/>
</dbReference>
<feature type="domain" description="Plasmodium RESA N-terminal" evidence="1">
    <location>
        <begin position="87"/>
        <end position="211"/>
    </location>
</feature>
<dbReference type="InterPro" id="IPR044885">
    <property type="entry name" value="PRESA_N_sf"/>
</dbReference>
<organism evidence="2 3">
    <name type="scientific">Plasmodium malariae</name>
    <dbReference type="NCBI Taxonomy" id="5858"/>
    <lineage>
        <taxon>Eukaryota</taxon>
        <taxon>Sar</taxon>
        <taxon>Alveolata</taxon>
        <taxon>Apicomplexa</taxon>
        <taxon>Aconoidasida</taxon>
        <taxon>Haemosporida</taxon>
        <taxon>Plasmodiidae</taxon>
        <taxon>Plasmodium</taxon>
        <taxon>Plasmodium (Plasmodium)</taxon>
    </lineage>
</organism>
<dbReference type="EMBL" id="LT594496">
    <property type="protein sequence ID" value="SBT79156.1"/>
    <property type="molecule type" value="Genomic_DNA"/>
</dbReference>
<dbReference type="Gene3D" id="6.10.280.180">
    <property type="entry name" value="Plasmodium RESA, N-terminal helical domain"/>
    <property type="match status" value="1"/>
</dbReference>
<reference evidence="2 3" key="1">
    <citation type="submission" date="2016-06" db="EMBL/GenBank/DDBJ databases">
        <authorList>
            <consortium name="Pathogen Informatics"/>
        </authorList>
    </citation>
    <scope>NUCLEOTIDE SEQUENCE [LARGE SCALE GENOMIC DNA]</scope>
    <source>
        <strain evidence="2">PmlGA01</strain>
    </source>
</reference>
<accession>A0A1C3KYC0</accession>
<evidence type="ECO:0000313" key="3">
    <source>
        <dbReference type="Proteomes" id="UP000219799"/>
    </source>
</evidence>
<evidence type="ECO:0000259" key="1">
    <source>
        <dbReference type="Pfam" id="PF09687"/>
    </source>
</evidence>